<evidence type="ECO:0000256" key="1">
    <source>
        <dbReference type="SAM" id="SignalP"/>
    </source>
</evidence>
<sequence length="132" mass="15069">MARNLVFLFLISFYSKVTTAAPANSLCICDGKLQQEYEENKKFLIELENKLTDGEPMAVLPALISAYRPCSDCSEDQEETIEKRAIFDTESDSYAMIDDAEYADYYDFLTNRFSDKCASPFKFNGLRCVLSF</sequence>
<feature type="chain" id="PRO_5046851242" evidence="1">
    <location>
        <begin position="21"/>
        <end position="132"/>
    </location>
</feature>
<dbReference type="EMBL" id="JAHIBW010000027">
    <property type="protein sequence ID" value="KAG7296850.1"/>
    <property type="molecule type" value="Genomic_DNA"/>
</dbReference>
<evidence type="ECO:0000313" key="3">
    <source>
        <dbReference type="Proteomes" id="UP000823941"/>
    </source>
</evidence>
<reference evidence="2 3" key="1">
    <citation type="submission" date="2021-06" db="EMBL/GenBank/DDBJ databases">
        <title>A haploid diamondback moth (Plutella xylostella L.) genome assembly resolves 31 chromosomes and identifies a diamide resistance mutation.</title>
        <authorList>
            <person name="Ward C.M."/>
            <person name="Perry K.D."/>
            <person name="Baker G."/>
            <person name="Powis K."/>
            <person name="Heckel D.G."/>
            <person name="Baxter S.W."/>
        </authorList>
    </citation>
    <scope>NUCLEOTIDE SEQUENCE [LARGE SCALE GENOMIC DNA]</scope>
    <source>
        <strain evidence="2 3">LV</strain>
        <tissue evidence="2">Single pupa</tissue>
    </source>
</reference>
<protein>
    <submittedName>
        <fullName evidence="2">Uncharacterized protein</fullName>
    </submittedName>
</protein>
<comment type="caution">
    <text evidence="2">The sequence shown here is derived from an EMBL/GenBank/DDBJ whole genome shotgun (WGS) entry which is preliminary data.</text>
</comment>
<gene>
    <name evidence="2" type="ORF">JYU34_019706</name>
</gene>
<feature type="signal peptide" evidence="1">
    <location>
        <begin position="1"/>
        <end position="20"/>
    </location>
</feature>
<dbReference type="Proteomes" id="UP000823941">
    <property type="component" value="Chromosome 27"/>
</dbReference>
<keyword evidence="3" id="KW-1185">Reference proteome</keyword>
<name>A0ABQ7PWN1_PLUXY</name>
<keyword evidence="1" id="KW-0732">Signal</keyword>
<proteinExistence type="predicted"/>
<accession>A0ABQ7PWN1</accession>
<evidence type="ECO:0000313" key="2">
    <source>
        <dbReference type="EMBL" id="KAG7296850.1"/>
    </source>
</evidence>
<organism evidence="2 3">
    <name type="scientific">Plutella xylostella</name>
    <name type="common">Diamondback moth</name>
    <name type="synonym">Plutella maculipennis</name>
    <dbReference type="NCBI Taxonomy" id="51655"/>
    <lineage>
        <taxon>Eukaryota</taxon>
        <taxon>Metazoa</taxon>
        <taxon>Ecdysozoa</taxon>
        <taxon>Arthropoda</taxon>
        <taxon>Hexapoda</taxon>
        <taxon>Insecta</taxon>
        <taxon>Pterygota</taxon>
        <taxon>Neoptera</taxon>
        <taxon>Endopterygota</taxon>
        <taxon>Lepidoptera</taxon>
        <taxon>Glossata</taxon>
        <taxon>Ditrysia</taxon>
        <taxon>Yponomeutoidea</taxon>
        <taxon>Plutellidae</taxon>
        <taxon>Plutella</taxon>
    </lineage>
</organism>